<feature type="domain" description="NERD" evidence="1">
    <location>
        <begin position="188"/>
        <end position="300"/>
    </location>
</feature>
<name>A0ABV3ZQ00_9BACT</name>
<dbReference type="EMBL" id="JAULBC010000011">
    <property type="protein sequence ID" value="MEX6690859.1"/>
    <property type="molecule type" value="Genomic_DNA"/>
</dbReference>
<dbReference type="Proteomes" id="UP001560573">
    <property type="component" value="Unassembled WGS sequence"/>
</dbReference>
<gene>
    <name evidence="2" type="ORF">QTN47_25345</name>
</gene>
<comment type="caution">
    <text evidence="2">The sequence shown here is derived from an EMBL/GenBank/DDBJ whole genome shotgun (WGS) entry which is preliminary data.</text>
</comment>
<protein>
    <submittedName>
        <fullName evidence="2">Nuclease-related domain-containing protein</fullName>
    </submittedName>
</protein>
<keyword evidence="3" id="KW-1185">Reference proteome</keyword>
<dbReference type="RefSeq" id="WP_369332275.1">
    <property type="nucleotide sequence ID" value="NZ_JAULBC010000011.1"/>
</dbReference>
<proteinExistence type="predicted"/>
<accession>A0ABV3ZQ00</accession>
<reference evidence="2 3" key="1">
    <citation type="submission" date="2023-07" db="EMBL/GenBank/DDBJ databases">
        <authorList>
            <person name="Lian W.-H."/>
        </authorList>
    </citation>
    <scope>NUCLEOTIDE SEQUENCE [LARGE SCALE GENOMIC DNA]</scope>
    <source>
        <strain evidence="2 3">SYSU DXS3180</strain>
    </source>
</reference>
<dbReference type="InterPro" id="IPR011528">
    <property type="entry name" value="NERD"/>
</dbReference>
<dbReference type="Pfam" id="PF08378">
    <property type="entry name" value="NERD"/>
    <property type="match status" value="1"/>
</dbReference>
<organism evidence="2 3">
    <name type="scientific">Danxiaibacter flavus</name>
    <dbReference type="NCBI Taxonomy" id="3049108"/>
    <lineage>
        <taxon>Bacteria</taxon>
        <taxon>Pseudomonadati</taxon>
        <taxon>Bacteroidota</taxon>
        <taxon>Chitinophagia</taxon>
        <taxon>Chitinophagales</taxon>
        <taxon>Chitinophagaceae</taxon>
        <taxon>Danxiaibacter</taxon>
    </lineage>
</organism>
<evidence type="ECO:0000313" key="2">
    <source>
        <dbReference type="EMBL" id="MEX6690859.1"/>
    </source>
</evidence>
<sequence length="360" mass="41627">MCRVYNPVGCLTTVKSHLNQNNITEFNSLNEVIAFQRSYAASRQCIISNAEIAIEKEKNQIISDNLRLKISIKSAKDAAEKALQEQIEYLKLRLESLMSLTHRNTLRKITNYFRIAFLKKKIRRYELILPFRVFQSVQQLMKIHQDNESRYNYITTRFQDAVIENCAHELSMLERKKALIDEVNSSIYGAIGEQKVVKELECLSDEYVLINDFCMSFNPPIYNRNENDHIRSIQVDHLLIAPSGVFLIETKNWSEQSLNNSNMRSPVSQVKRTGFALFTILNSGTARSGLSQHHWGKRKIPLKNIVVSINQKPLGEFQYVKVLALNQLLGYIRHFPPTFTRRETEEIANELLSLSGSEKR</sequence>
<evidence type="ECO:0000313" key="3">
    <source>
        <dbReference type="Proteomes" id="UP001560573"/>
    </source>
</evidence>
<evidence type="ECO:0000259" key="1">
    <source>
        <dbReference type="PROSITE" id="PS50965"/>
    </source>
</evidence>
<dbReference type="PROSITE" id="PS50965">
    <property type="entry name" value="NERD"/>
    <property type="match status" value="1"/>
</dbReference>